<protein>
    <recommendedName>
        <fullName evidence="1">Putative restriction endonuclease domain-containing protein</fullName>
    </recommendedName>
</protein>
<sequence length="129" mass="14910">MVAIAVRNEVKFTYEDYLTYDIDSDRRYELIGGEFFMSPAPNMWHQRISREIEFRIICLLRETGLGEVFNAPCDVVLSNEDVVQPDIIFISKENQQIITQDNIKGSPDLLIEIISKSSAQRDRIIKKAL</sequence>
<dbReference type="InterPro" id="IPR011335">
    <property type="entry name" value="Restrct_endonuc-II-like"/>
</dbReference>
<dbReference type="InterPro" id="IPR008538">
    <property type="entry name" value="Uma2"/>
</dbReference>
<organism evidence="2 3">
    <name type="scientific">Candidatus Desantisbacteria bacterium CG23_combo_of_CG06-09_8_20_14_all_40_23</name>
    <dbReference type="NCBI Taxonomy" id="1974550"/>
    <lineage>
        <taxon>Bacteria</taxon>
        <taxon>Candidatus Desantisiibacteriota</taxon>
    </lineage>
</organism>
<evidence type="ECO:0000313" key="2">
    <source>
        <dbReference type="EMBL" id="PIP41241.1"/>
    </source>
</evidence>
<feature type="domain" description="Putative restriction endonuclease" evidence="1">
    <location>
        <begin position="15"/>
        <end position="128"/>
    </location>
</feature>
<dbReference type="PANTHER" id="PTHR34107">
    <property type="entry name" value="SLL0198 PROTEIN-RELATED"/>
    <property type="match status" value="1"/>
</dbReference>
<evidence type="ECO:0000313" key="3">
    <source>
        <dbReference type="Proteomes" id="UP000231067"/>
    </source>
</evidence>
<dbReference type="EMBL" id="PCSH01000074">
    <property type="protein sequence ID" value="PIP41241.1"/>
    <property type="molecule type" value="Genomic_DNA"/>
</dbReference>
<dbReference type="AlphaFoldDB" id="A0A2H0A779"/>
<comment type="caution">
    <text evidence="2">The sequence shown here is derived from an EMBL/GenBank/DDBJ whole genome shotgun (WGS) entry which is preliminary data.</text>
</comment>
<dbReference type="Gene3D" id="3.90.1570.10">
    <property type="entry name" value="tt1808, chain A"/>
    <property type="match status" value="1"/>
</dbReference>
<dbReference type="Pfam" id="PF05685">
    <property type="entry name" value="Uma2"/>
    <property type="match status" value="1"/>
</dbReference>
<evidence type="ECO:0000259" key="1">
    <source>
        <dbReference type="Pfam" id="PF05685"/>
    </source>
</evidence>
<dbReference type="SUPFAM" id="SSF52980">
    <property type="entry name" value="Restriction endonuclease-like"/>
    <property type="match status" value="1"/>
</dbReference>
<gene>
    <name evidence="2" type="ORF">COX18_03935</name>
</gene>
<reference evidence="2 3" key="1">
    <citation type="submission" date="2017-09" db="EMBL/GenBank/DDBJ databases">
        <title>Depth-based differentiation of microbial function through sediment-hosted aquifers and enrichment of novel symbionts in the deep terrestrial subsurface.</title>
        <authorList>
            <person name="Probst A.J."/>
            <person name="Ladd B."/>
            <person name="Jarett J.K."/>
            <person name="Geller-Mcgrath D.E."/>
            <person name="Sieber C.M."/>
            <person name="Emerson J.B."/>
            <person name="Anantharaman K."/>
            <person name="Thomas B.C."/>
            <person name="Malmstrom R."/>
            <person name="Stieglmeier M."/>
            <person name="Klingl A."/>
            <person name="Woyke T."/>
            <person name="Ryan C.M."/>
            <person name="Banfield J.F."/>
        </authorList>
    </citation>
    <scope>NUCLEOTIDE SEQUENCE [LARGE SCALE GENOMIC DNA]</scope>
    <source>
        <strain evidence="2">CG23_combo_of_CG06-09_8_20_14_all_40_23</strain>
    </source>
</reference>
<dbReference type="Proteomes" id="UP000231067">
    <property type="component" value="Unassembled WGS sequence"/>
</dbReference>
<dbReference type="InterPro" id="IPR012296">
    <property type="entry name" value="Nuclease_put_TT1808"/>
</dbReference>
<name>A0A2H0A779_9BACT</name>
<proteinExistence type="predicted"/>
<dbReference type="CDD" id="cd06260">
    <property type="entry name" value="DUF820-like"/>
    <property type="match status" value="1"/>
</dbReference>
<dbReference type="PANTHER" id="PTHR34107:SF4">
    <property type="entry name" value="SLL1222 PROTEIN"/>
    <property type="match status" value="1"/>
</dbReference>
<accession>A0A2H0A779</accession>